<dbReference type="AlphaFoldDB" id="A0A6J7AUD2"/>
<dbReference type="EMBL" id="CAFAAV010000409">
    <property type="protein sequence ID" value="CAB4836407.1"/>
    <property type="molecule type" value="Genomic_DNA"/>
</dbReference>
<gene>
    <name evidence="2" type="ORF">UFOPK3099_03151</name>
</gene>
<accession>A0A6J7AUD2</accession>
<name>A0A6J7AUD2_9ZZZZ</name>
<protein>
    <submittedName>
        <fullName evidence="2">Unannotated protein</fullName>
    </submittedName>
</protein>
<reference evidence="2" key="1">
    <citation type="submission" date="2020-05" db="EMBL/GenBank/DDBJ databases">
        <authorList>
            <person name="Chiriac C."/>
            <person name="Salcher M."/>
            <person name="Ghai R."/>
            <person name="Kavagutti S V."/>
        </authorList>
    </citation>
    <scope>NUCLEOTIDE SEQUENCE</scope>
</reference>
<feature type="region of interest" description="Disordered" evidence="1">
    <location>
        <begin position="1"/>
        <end position="66"/>
    </location>
</feature>
<evidence type="ECO:0000256" key="1">
    <source>
        <dbReference type="SAM" id="MobiDB-lite"/>
    </source>
</evidence>
<proteinExistence type="predicted"/>
<feature type="compositionally biased region" description="Polar residues" evidence="1">
    <location>
        <begin position="19"/>
        <end position="31"/>
    </location>
</feature>
<sequence length="229" mass="25181">MRSSTRTMWPRFQRRYNGCSPTTSSDPTLNSGPRYVPPSSRGTTRPMSRSPQCGPSRPARSTARRHRHSATRCLGWRTCRRCRPAPAVSPTTAPNCCRSWRSSTTSRWCWPMRIRRWSTSGSLSPLSSGSAPTTASSIGCCISSATPTSTSTCSGCSTRFPVSWCCTTSSCQASSPTSTARAHRPESGHVRCIARTATTQRTIWHRPRAAMRWCSPIRQTCACCKPPTV</sequence>
<evidence type="ECO:0000313" key="2">
    <source>
        <dbReference type="EMBL" id="CAB4836407.1"/>
    </source>
</evidence>
<organism evidence="2">
    <name type="scientific">freshwater metagenome</name>
    <dbReference type="NCBI Taxonomy" id="449393"/>
    <lineage>
        <taxon>unclassified sequences</taxon>
        <taxon>metagenomes</taxon>
        <taxon>ecological metagenomes</taxon>
    </lineage>
</organism>
<feature type="compositionally biased region" description="Polar residues" evidence="1">
    <location>
        <begin position="40"/>
        <end position="53"/>
    </location>
</feature>